<organism evidence="2 3">
    <name type="scientific">Glycomyces endophyticus</name>
    <dbReference type="NCBI Taxonomy" id="480996"/>
    <lineage>
        <taxon>Bacteria</taxon>
        <taxon>Bacillati</taxon>
        <taxon>Actinomycetota</taxon>
        <taxon>Actinomycetes</taxon>
        <taxon>Glycomycetales</taxon>
        <taxon>Glycomycetaceae</taxon>
        <taxon>Glycomyces</taxon>
    </lineage>
</organism>
<evidence type="ECO:0000313" key="3">
    <source>
        <dbReference type="Proteomes" id="UP001499851"/>
    </source>
</evidence>
<evidence type="ECO:0008006" key="4">
    <source>
        <dbReference type="Google" id="ProtNLM"/>
    </source>
</evidence>
<feature type="region of interest" description="Disordered" evidence="1">
    <location>
        <begin position="104"/>
        <end position="123"/>
    </location>
</feature>
<sequence length="272" mass="28176">MTDAPFRERSLTSACGNVTVTVAAGAAPRIDLAAGAERMYTRDLAELVTATAREAAHAAMEDALEEGSGPDIGDAIGELEAFRDGIRERGFAAVIAERAAALDDEATEADRRPSLPERPFGGQGLSLDPAGLAALDAALDMWKRFQATPPGTGRGEEPGPVGRAKSESRLVTVESTLEFPVAEVILSKRALEIGAKALSAELTETAAAAVADLDAKQSAYLTGLGLPVGPDEAKAAVGEAETVAKDGVGLVTDLRHQQDRIAGMFKQGGHFA</sequence>
<accession>A0ABN2HIQ8</accession>
<evidence type="ECO:0000256" key="1">
    <source>
        <dbReference type="SAM" id="MobiDB-lite"/>
    </source>
</evidence>
<feature type="region of interest" description="Disordered" evidence="1">
    <location>
        <begin position="146"/>
        <end position="167"/>
    </location>
</feature>
<comment type="caution">
    <text evidence="2">The sequence shown here is derived from an EMBL/GenBank/DDBJ whole genome shotgun (WGS) entry which is preliminary data.</text>
</comment>
<gene>
    <name evidence="2" type="ORF">GCM10009830_40290</name>
</gene>
<keyword evidence="3" id="KW-1185">Reference proteome</keyword>
<dbReference type="RefSeq" id="WP_344490209.1">
    <property type="nucleotide sequence ID" value="NZ_BAAAQF010000019.1"/>
</dbReference>
<proteinExistence type="predicted"/>
<dbReference type="Proteomes" id="UP001499851">
    <property type="component" value="Unassembled WGS sequence"/>
</dbReference>
<name>A0ABN2HIQ8_9ACTN</name>
<reference evidence="2 3" key="1">
    <citation type="journal article" date="2019" name="Int. J. Syst. Evol. Microbiol.">
        <title>The Global Catalogue of Microorganisms (GCM) 10K type strain sequencing project: providing services to taxonomists for standard genome sequencing and annotation.</title>
        <authorList>
            <consortium name="The Broad Institute Genomics Platform"/>
            <consortium name="The Broad Institute Genome Sequencing Center for Infectious Disease"/>
            <person name="Wu L."/>
            <person name="Ma J."/>
        </authorList>
    </citation>
    <scope>NUCLEOTIDE SEQUENCE [LARGE SCALE GENOMIC DNA]</scope>
    <source>
        <strain evidence="2 3">JCM 16001</strain>
    </source>
</reference>
<dbReference type="EMBL" id="BAAAQF010000019">
    <property type="protein sequence ID" value="GAA1688612.1"/>
    <property type="molecule type" value="Genomic_DNA"/>
</dbReference>
<protein>
    <recommendedName>
        <fullName evidence="4">YbaB/EbfC family DNA-binding protein</fullName>
    </recommendedName>
</protein>
<evidence type="ECO:0000313" key="2">
    <source>
        <dbReference type="EMBL" id="GAA1688612.1"/>
    </source>
</evidence>